<dbReference type="InterPro" id="IPR050583">
    <property type="entry name" value="Mycobacterial_A85_antigen"/>
</dbReference>
<dbReference type="PANTHER" id="PTHR48098">
    <property type="entry name" value="ENTEROCHELIN ESTERASE-RELATED"/>
    <property type="match status" value="1"/>
</dbReference>
<evidence type="ECO:0000256" key="1">
    <source>
        <dbReference type="SAM" id="SignalP"/>
    </source>
</evidence>
<dbReference type="InterPro" id="IPR029058">
    <property type="entry name" value="AB_hydrolase_fold"/>
</dbReference>
<evidence type="ECO:0000313" key="3">
    <source>
        <dbReference type="Proteomes" id="UP001597512"/>
    </source>
</evidence>
<dbReference type="Proteomes" id="UP001597512">
    <property type="component" value="Unassembled WGS sequence"/>
</dbReference>
<dbReference type="Gene3D" id="1.25.40.10">
    <property type="entry name" value="Tetratricopeptide repeat domain"/>
    <property type="match status" value="1"/>
</dbReference>
<keyword evidence="1" id="KW-0732">Signal</keyword>
<dbReference type="GO" id="GO:0016787">
    <property type="term" value="F:hydrolase activity"/>
    <property type="evidence" value="ECO:0007669"/>
    <property type="project" value="UniProtKB-KW"/>
</dbReference>
<dbReference type="InterPro" id="IPR011990">
    <property type="entry name" value="TPR-like_helical_dom_sf"/>
</dbReference>
<dbReference type="Pfam" id="PF00756">
    <property type="entry name" value="Esterase"/>
    <property type="match status" value="1"/>
</dbReference>
<accession>A0ABW6AUC0</accession>
<proteinExistence type="predicted"/>
<dbReference type="InterPro" id="IPR000801">
    <property type="entry name" value="Esterase-like"/>
</dbReference>
<dbReference type="PANTHER" id="PTHR48098:SF6">
    <property type="entry name" value="FERRI-BACILLIBACTIN ESTERASE BESA"/>
    <property type="match status" value="1"/>
</dbReference>
<evidence type="ECO:0000313" key="2">
    <source>
        <dbReference type="EMBL" id="MFD2937823.1"/>
    </source>
</evidence>
<feature type="chain" id="PRO_5047345225" evidence="1">
    <location>
        <begin position="22"/>
        <end position="408"/>
    </location>
</feature>
<keyword evidence="2" id="KW-0378">Hydrolase</keyword>
<dbReference type="RefSeq" id="WP_381508260.1">
    <property type="nucleotide sequence ID" value="NZ_JBHUOM010000045.1"/>
</dbReference>
<gene>
    <name evidence="2" type="ORF">ACFS25_28910</name>
</gene>
<protein>
    <submittedName>
        <fullName evidence="2">Alpha/beta hydrolase-fold protein</fullName>
    </submittedName>
</protein>
<dbReference type="SUPFAM" id="SSF48452">
    <property type="entry name" value="TPR-like"/>
    <property type="match status" value="1"/>
</dbReference>
<name>A0ABW6AUC0_9BACT</name>
<organism evidence="2 3">
    <name type="scientific">Spirosoma flavum</name>
    <dbReference type="NCBI Taxonomy" id="2048557"/>
    <lineage>
        <taxon>Bacteria</taxon>
        <taxon>Pseudomonadati</taxon>
        <taxon>Bacteroidota</taxon>
        <taxon>Cytophagia</taxon>
        <taxon>Cytophagales</taxon>
        <taxon>Cytophagaceae</taxon>
        <taxon>Spirosoma</taxon>
    </lineage>
</organism>
<feature type="signal peptide" evidence="1">
    <location>
        <begin position="1"/>
        <end position="21"/>
    </location>
</feature>
<reference evidence="3" key="1">
    <citation type="journal article" date="2019" name="Int. J. Syst. Evol. Microbiol.">
        <title>The Global Catalogue of Microorganisms (GCM) 10K type strain sequencing project: providing services to taxonomists for standard genome sequencing and annotation.</title>
        <authorList>
            <consortium name="The Broad Institute Genomics Platform"/>
            <consortium name="The Broad Institute Genome Sequencing Center for Infectious Disease"/>
            <person name="Wu L."/>
            <person name="Ma J."/>
        </authorList>
    </citation>
    <scope>NUCLEOTIDE SEQUENCE [LARGE SCALE GENOMIC DNA]</scope>
    <source>
        <strain evidence="3">KCTC 52490</strain>
    </source>
</reference>
<sequence length="408" mass="46293">MRNTIYLVLLLLIAQTIRAQAPPEALEIPSKIFNGVRKVKVYLPDGYDQYPNRRYPVIYLFDAQSKPFLTYVKATLDYLSNNANTFISPVILVGVETMRSRQFEFLPKNRTDQPLKDYWPKVKLGGADSLATSLQEEIMTAIGSKYRCTNFNMGIGHSLGGSFVTYCLVKHPQLFQAVLALSPNYYYDQEQLLTTFDSLATGSALNKKFLYIAFGKGDKLEDRFRPSTLKMADILKKKHPVGLSWYVHSLDTDSHALTPIDGIYRGLVEFNKSLTASDEQIAAFSSDTKYGVLAKLKGYYQAQSDKMGRLLPTVEDSNHLAYNFFYSDKKQEAISLLEWALKLYPDDTNLYDSIGEIHQDMGHTQEALFYYTQGREHVEQEKPLLKPKAYADKANGFSGRIAKLKATH</sequence>
<comment type="caution">
    <text evidence="2">The sequence shown here is derived from an EMBL/GenBank/DDBJ whole genome shotgun (WGS) entry which is preliminary data.</text>
</comment>
<dbReference type="SUPFAM" id="SSF53474">
    <property type="entry name" value="alpha/beta-Hydrolases"/>
    <property type="match status" value="1"/>
</dbReference>
<keyword evidence="3" id="KW-1185">Reference proteome</keyword>
<dbReference type="Gene3D" id="3.40.50.1820">
    <property type="entry name" value="alpha/beta hydrolase"/>
    <property type="match status" value="1"/>
</dbReference>
<dbReference type="EMBL" id="JBHUOM010000045">
    <property type="protein sequence ID" value="MFD2937823.1"/>
    <property type="molecule type" value="Genomic_DNA"/>
</dbReference>